<proteinExistence type="predicted"/>
<organism evidence="2">
    <name type="scientific">Pyrodinium bahamense</name>
    <dbReference type="NCBI Taxonomy" id="73915"/>
    <lineage>
        <taxon>Eukaryota</taxon>
        <taxon>Sar</taxon>
        <taxon>Alveolata</taxon>
        <taxon>Dinophyceae</taxon>
        <taxon>Gonyaulacales</taxon>
        <taxon>Pyrocystaceae</taxon>
        <taxon>Pyrodinium</taxon>
    </lineage>
</organism>
<sequence>MFPSTGTLDRFSTHAGAHKTRHATSGSSLLDSPNRSSSPSVIRPALLESHPSFASNLTFSLTRHDSAPGALLSPSLQQQGFLGNMLQGLSSSAKFENSRVGNLRFSEQQGPGGGAAKRRWNVLRASARLMGAAPAEGPVDQQTLEREMDSVSESITQLRRRHDTFQPMSPKEAARLRLFGGPQAGEAPEQAAGGGAAAAPRFPLGLSKEAQLERFELLKYVRKIEPDLPPLERPPPPSGPPPNQALVEFNASPQALQRWRPLAHKQLIASRSARHVAHCREVAKQGSDLKAAALARKRESGELRATGRDRGALLSLPDAACQWLMVCAVASFTQFLGMDLQLRRMPPHERDAYIDEHWQQLRLMKLPPSSMMGQMVSLVEMLHSPAFLERVPLLSCFFAAKIGIRRRRVQVRHITSCLKAWHMAGPLILRLKRIGEHVRLLQSWWRRCSLRLRKIRNEVSRRWLQLEHDALTAELRDLVCWSWGHDTGAFQARIAKARFPDNARLTFIEHEMRARRYLLLPRIYMWEEDSRRWEEETRGWKDKLAEHGVFCHGDPVNEEGVEGPTFNWPPTQPSYMPSDSDILEMWRRARINPEGWLRPTWEQAGSQRQGRRSRLLQSGLSSATSSRPPSQQRHAPRSGSGPGQRAARRKAEEEEEEEYLRRLGISAAQLPGGLVRPPPPTAECDDD</sequence>
<name>A0A7S0FE05_9DINO</name>
<accession>A0A7S0FE05</accession>
<feature type="region of interest" description="Disordered" evidence="1">
    <location>
        <begin position="599"/>
        <end position="687"/>
    </location>
</feature>
<gene>
    <name evidence="2" type="ORF">PBAH0796_LOCUS10002</name>
</gene>
<reference evidence="2" key="1">
    <citation type="submission" date="2021-01" db="EMBL/GenBank/DDBJ databases">
        <authorList>
            <person name="Corre E."/>
            <person name="Pelletier E."/>
            <person name="Niang G."/>
            <person name="Scheremetjew M."/>
            <person name="Finn R."/>
            <person name="Kale V."/>
            <person name="Holt S."/>
            <person name="Cochrane G."/>
            <person name="Meng A."/>
            <person name="Brown T."/>
            <person name="Cohen L."/>
        </authorList>
    </citation>
    <scope>NUCLEOTIDE SEQUENCE</scope>
    <source>
        <strain evidence="2">Pbaha01</strain>
    </source>
</reference>
<evidence type="ECO:0000256" key="1">
    <source>
        <dbReference type="SAM" id="MobiDB-lite"/>
    </source>
</evidence>
<feature type="compositionally biased region" description="Low complexity" evidence="1">
    <location>
        <begin position="25"/>
        <end position="40"/>
    </location>
</feature>
<protein>
    <submittedName>
        <fullName evidence="2">Uncharacterized protein</fullName>
    </submittedName>
</protein>
<feature type="region of interest" description="Disordered" evidence="1">
    <location>
        <begin position="1"/>
        <end position="41"/>
    </location>
</feature>
<feature type="region of interest" description="Disordered" evidence="1">
    <location>
        <begin position="227"/>
        <end position="246"/>
    </location>
</feature>
<feature type="compositionally biased region" description="Polar residues" evidence="1">
    <location>
        <begin position="623"/>
        <end position="633"/>
    </location>
</feature>
<dbReference type="EMBL" id="HBEG01016638">
    <property type="protein sequence ID" value="CAD8354635.1"/>
    <property type="molecule type" value="Transcribed_RNA"/>
</dbReference>
<feature type="compositionally biased region" description="Pro residues" evidence="1">
    <location>
        <begin position="227"/>
        <end position="243"/>
    </location>
</feature>
<evidence type="ECO:0000313" key="2">
    <source>
        <dbReference type="EMBL" id="CAD8354635.1"/>
    </source>
</evidence>
<dbReference type="AlphaFoldDB" id="A0A7S0FE05"/>